<evidence type="ECO:0008006" key="3">
    <source>
        <dbReference type="Google" id="ProtNLM"/>
    </source>
</evidence>
<proteinExistence type="predicted"/>
<gene>
    <name evidence="1" type="primary">A02g505730.1_BraROA</name>
    <name evidence="1" type="ORF">IGI04_006763</name>
</gene>
<dbReference type="PANTHER" id="PTHR47457:SF1">
    <property type="entry name" value="BTB DOMAIN-CONTAINING PROTEIN-RELATED"/>
    <property type="match status" value="1"/>
</dbReference>
<dbReference type="Proteomes" id="UP000823674">
    <property type="component" value="Chromosome A02"/>
</dbReference>
<comment type="caution">
    <text evidence="1">The sequence shown here is derived from an EMBL/GenBank/DDBJ whole genome shotgun (WGS) entry which is preliminary data.</text>
</comment>
<name>A0ABQ7NL14_BRACM</name>
<dbReference type="PANTHER" id="PTHR47457">
    <property type="entry name" value="OS05G0345500 PROTEIN"/>
    <property type="match status" value="1"/>
</dbReference>
<evidence type="ECO:0000313" key="2">
    <source>
        <dbReference type="Proteomes" id="UP000823674"/>
    </source>
</evidence>
<protein>
    <recommendedName>
        <fullName evidence="3">F5/8 type C domain-containing protein</fullName>
    </recommendedName>
</protein>
<reference evidence="1 2" key="1">
    <citation type="submission" date="2021-03" db="EMBL/GenBank/DDBJ databases">
        <authorList>
            <person name="King G.J."/>
            <person name="Bancroft I."/>
            <person name="Baten A."/>
            <person name="Bloomfield J."/>
            <person name="Borpatragohain P."/>
            <person name="He Z."/>
            <person name="Irish N."/>
            <person name="Irwin J."/>
            <person name="Liu K."/>
            <person name="Mauleon R.P."/>
            <person name="Moore J."/>
            <person name="Morris R."/>
            <person name="Ostergaard L."/>
            <person name="Wang B."/>
            <person name="Wells R."/>
        </authorList>
    </citation>
    <scope>NUCLEOTIDE SEQUENCE [LARGE SCALE GENOMIC DNA]</scope>
    <source>
        <strain evidence="1">R-o-18</strain>
        <tissue evidence="1">Leaf</tissue>
    </source>
</reference>
<evidence type="ECO:0000313" key="1">
    <source>
        <dbReference type="EMBL" id="KAG5410444.1"/>
    </source>
</evidence>
<dbReference type="EMBL" id="JADBGQ010000002">
    <property type="protein sequence ID" value="KAG5410444.1"/>
    <property type="molecule type" value="Genomic_DNA"/>
</dbReference>
<organism evidence="1 2">
    <name type="scientific">Brassica rapa subsp. trilocularis</name>
    <dbReference type="NCBI Taxonomy" id="1813537"/>
    <lineage>
        <taxon>Eukaryota</taxon>
        <taxon>Viridiplantae</taxon>
        <taxon>Streptophyta</taxon>
        <taxon>Embryophyta</taxon>
        <taxon>Tracheophyta</taxon>
        <taxon>Spermatophyta</taxon>
        <taxon>Magnoliopsida</taxon>
        <taxon>eudicotyledons</taxon>
        <taxon>Gunneridae</taxon>
        <taxon>Pentapetalae</taxon>
        <taxon>rosids</taxon>
        <taxon>malvids</taxon>
        <taxon>Brassicales</taxon>
        <taxon>Brassicaceae</taxon>
        <taxon>Brassiceae</taxon>
        <taxon>Brassica</taxon>
    </lineage>
</organism>
<keyword evidence="2" id="KW-1185">Reference proteome</keyword>
<sequence length="217" mass="24788">MAASSTLLARLKAGLCFNSVEVWLLTFWEARNDSFAINSESMEGSLVLALILNEASSPVSRLSPTKLESSMLVNRKKIPTSRFTYQKALASKTYVGTSFAGPWMEDKPISSWWMVDLGEDHQVSSITSLSIASFVFLKTHAVRELHNLGNRKLMCNYYNFRRWVKSMHKVLKVSGINRWENMDGPENSTVTSVENYTVMKWHVDCLHYTHVPFNYHI</sequence>
<accession>A0ABQ7NL14</accession>